<gene>
    <name evidence="1" type="ORF">ACFSKV_07385</name>
</gene>
<dbReference type="InterPro" id="IPR011990">
    <property type="entry name" value="TPR-like_helical_dom_sf"/>
</dbReference>
<organism evidence="1 2">
    <name type="scientific">Shivajiella indica</name>
    <dbReference type="NCBI Taxonomy" id="872115"/>
    <lineage>
        <taxon>Bacteria</taxon>
        <taxon>Pseudomonadati</taxon>
        <taxon>Bacteroidota</taxon>
        <taxon>Cytophagia</taxon>
        <taxon>Cytophagales</taxon>
        <taxon>Cyclobacteriaceae</taxon>
        <taxon>Shivajiella</taxon>
    </lineage>
</organism>
<accession>A0ABW5B680</accession>
<keyword evidence="2" id="KW-1185">Reference proteome</keyword>
<dbReference type="Proteomes" id="UP001597414">
    <property type="component" value="Unassembled WGS sequence"/>
</dbReference>
<comment type="caution">
    <text evidence="1">The sequence shown here is derived from an EMBL/GenBank/DDBJ whole genome shotgun (WGS) entry which is preliminary data.</text>
</comment>
<evidence type="ECO:0000313" key="2">
    <source>
        <dbReference type="Proteomes" id="UP001597414"/>
    </source>
</evidence>
<name>A0ABW5B680_9BACT</name>
<dbReference type="EMBL" id="JBHUIV010000010">
    <property type="protein sequence ID" value="MFD2201383.1"/>
    <property type="molecule type" value="Genomic_DNA"/>
</dbReference>
<evidence type="ECO:0000313" key="1">
    <source>
        <dbReference type="EMBL" id="MFD2201383.1"/>
    </source>
</evidence>
<proteinExistence type="predicted"/>
<reference evidence="2" key="1">
    <citation type="journal article" date="2019" name="Int. J. Syst. Evol. Microbiol.">
        <title>The Global Catalogue of Microorganisms (GCM) 10K type strain sequencing project: providing services to taxonomists for standard genome sequencing and annotation.</title>
        <authorList>
            <consortium name="The Broad Institute Genomics Platform"/>
            <consortium name="The Broad Institute Genome Sequencing Center for Infectious Disease"/>
            <person name="Wu L."/>
            <person name="Ma J."/>
        </authorList>
    </citation>
    <scope>NUCLEOTIDE SEQUENCE [LARGE SCALE GENOMIC DNA]</scope>
    <source>
        <strain evidence="2">KCTC 19812</strain>
    </source>
</reference>
<dbReference type="Gene3D" id="1.25.40.10">
    <property type="entry name" value="Tetratricopeptide repeat domain"/>
    <property type="match status" value="1"/>
</dbReference>
<dbReference type="SUPFAM" id="SSF48452">
    <property type="entry name" value="TPR-like"/>
    <property type="match status" value="1"/>
</dbReference>
<sequence>MSKMSRIEMLQSFAESEPDNPFNWYALALEFQDSDPKKASFLFEKLLNEHKSYLPTYYHAAHFFSEQDSIDRAKETYEKGISLAEELNERNTLRELKNSYQNFLFENDLE</sequence>
<dbReference type="RefSeq" id="WP_380801302.1">
    <property type="nucleotide sequence ID" value="NZ_JBHUIV010000010.1"/>
</dbReference>
<protein>
    <submittedName>
        <fullName evidence="1">Tetratricopeptide repeat protein</fullName>
    </submittedName>
</protein>